<keyword evidence="3" id="KW-1185">Reference proteome</keyword>
<keyword evidence="1" id="KW-0812">Transmembrane</keyword>
<dbReference type="EMBL" id="AUYB01000102">
    <property type="protein sequence ID" value="KZN38102.1"/>
    <property type="molecule type" value="Genomic_DNA"/>
</dbReference>
<evidence type="ECO:0000313" key="3">
    <source>
        <dbReference type="Proteomes" id="UP000076643"/>
    </source>
</evidence>
<name>A0A166WUS9_9GAMM</name>
<keyword evidence="1" id="KW-1133">Transmembrane helix</keyword>
<evidence type="ECO:0000313" key="2">
    <source>
        <dbReference type="EMBL" id="KZN38102.1"/>
    </source>
</evidence>
<dbReference type="PATRIC" id="fig|1365250.3.peg.2405"/>
<organism evidence="2 3">
    <name type="scientific">Pseudoalteromonas luteoviolacea DSM 6061</name>
    <dbReference type="NCBI Taxonomy" id="1365250"/>
    <lineage>
        <taxon>Bacteria</taxon>
        <taxon>Pseudomonadati</taxon>
        <taxon>Pseudomonadota</taxon>
        <taxon>Gammaproteobacteria</taxon>
        <taxon>Alteromonadales</taxon>
        <taxon>Pseudoalteromonadaceae</taxon>
        <taxon>Pseudoalteromonas</taxon>
    </lineage>
</organism>
<dbReference type="Proteomes" id="UP000076643">
    <property type="component" value="Unassembled WGS sequence"/>
</dbReference>
<dbReference type="AlphaFoldDB" id="A0A166WUS9"/>
<proteinExistence type="predicted"/>
<keyword evidence="1" id="KW-0472">Membrane</keyword>
<accession>A0A166WUS9</accession>
<evidence type="ECO:0000256" key="1">
    <source>
        <dbReference type="SAM" id="Phobius"/>
    </source>
</evidence>
<comment type="caution">
    <text evidence="2">The sequence shown here is derived from an EMBL/GenBank/DDBJ whole genome shotgun (WGS) entry which is preliminary data.</text>
</comment>
<gene>
    <name evidence="2" type="ORF">N475_15855</name>
</gene>
<feature type="transmembrane region" description="Helical" evidence="1">
    <location>
        <begin position="12"/>
        <end position="34"/>
    </location>
</feature>
<reference evidence="2 3" key="1">
    <citation type="submission" date="2013-07" db="EMBL/GenBank/DDBJ databases">
        <title>Comparative Genomic and Metabolomic Analysis of Twelve Strains of Pseudoalteromonas luteoviolacea.</title>
        <authorList>
            <person name="Vynne N.G."/>
            <person name="Mansson M."/>
            <person name="Gram L."/>
        </authorList>
    </citation>
    <scope>NUCLEOTIDE SEQUENCE [LARGE SCALE GENOMIC DNA]</scope>
    <source>
        <strain evidence="2 3">DSM 6061</strain>
    </source>
</reference>
<sequence length="79" mass="9106">MEMLKARKIFRLLAIFLALPLWVITTVILFAIMIEQYNGSYTWLSFIGALSGALGFSYVAVRGYMPRILFELFRLTPLK</sequence>
<protein>
    <submittedName>
        <fullName evidence="2">Uncharacterized protein</fullName>
    </submittedName>
</protein>
<feature type="transmembrane region" description="Helical" evidence="1">
    <location>
        <begin position="40"/>
        <end position="61"/>
    </location>
</feature>